<proteinExistence type="predicted"/>
<dbReference type="PANTHER" id="PTHR43792">
    <property type="entry name" value="GNAT FAMILY, PUTATIVE (AFU_ORTHOLOGUE AFUA_3G00765)-RELATED-RELATED"/>
    <property type="match status" value="1"/>
</dbReference>
<dbReference type="RefSeq" id="WP_091369995.1">
    <property type="nucleotide sequence ID" value="NZ_LT629740.1"/>
</dbReference>
<dbReference type="InterPro" id="IPR016181">
    <property type="entry name" value="Acyl_CoA_acyltransferase"/>
</dbReference>
<dbReference type="Gene3D" id="3.40.630.30">
    <property type="match status" value="1"/>
</dbReference>
<dbReference type="STRING" id="652787.SAMN05216490_1045"/>
<dbReference type="GO" id="GO:0005737">
    <property type="term" value="C:cytoplasm"/>
    <property type="evidence" value="ECO:0007669"/>
    <property type="project" value="TreeGrafter"/>
</dbReference>
<name>A0A1H1RPP1_MUCMA</name>
<gene>
    <name evidence="2" type="ORF">SAMN05216490_1045</name>
</gene>
<dbReference type="AlphaFoldDB" id="A0A1H1RPP1"/>
<evidence type="ECO:0000259" key="1">
    <source>
        <dbReference type="PROSITE" id="PS51186"/>
    </source>
</evidence>
<dbReference type="OrthoDB" id="9811523at2"/>
<dbReference type="GO" id="GO:0008999">
    <property type="term" value="F:protein-N-terminal-alanine acetyltransferase activity"/>
    <property type="evidence" value="ECO:0007669"/>
    <property type="project" value="TreeGrafter"/>
</dbReference>
<dbReference type="InterPro" id="IPR051531">
    <property type="entry name" value="N-acetyltransferase"/>
</dbReference>
<protein>
    <submittedName>
        <fullName evidence="2">Ribosomal-protein-alanine N-acetyltransferase</fullName>
    </submittedName>
</protein>
<accession>A0A1H1RPP1</accession>
<dbReference type="PANTHER" id="PTHR43792:SF9">
    <property type="entry name" value="RIBOSOMAL-PROTEIN-ALANINE ACETYLTRANSFERASE"/>
    <property type="match status" value="1"/>
</dbReference>
<dbReference type="InterPro" id="IPR000182">
    <property type="entry name" value="GNAT_dom"/>
</dbReference>
<keyword evidence="2" id="KW-0808">Transferase</keyword>
<dbReference type="Pfam" id="PF13302">
    <property type="entry name" value="Acetyltransf_3"/>
    <property type="match status" value="1"/>
</dbReference>
<dbReference type="SUPFAM" id="SSF55729">
    <property type="entry name" value="Acyl-CoA N-acyltransferases (Nat)"/>
    <property type="match status" value="1"/>
</dbReference>
<keyword evidence="3" id="KW-1185">Reference proteome</keyword>
<evidence type="ECO:0000313" key="2">
    <source>
        <dbReference type="EMBL" id="SDS37680.1"/>
    </source>
</evidence>
<evidence type="ECO:0000313" key="3">
    <source>
        <dbReference type="Proteomes" id="UP000199679"/>
    </source>
</evidence>
<dbReference type="PROSITE" id="PS51186">
    <property type="entry name" value="GNAT"/>
    <property type="match status" value="1"/>
</dbReference>
<sequence length="164" mass="18690">MLNLPPYKEFPELQYDNIIMRQISTTDIANIIDICVYDGKWAVTAHDALEILNKIDKDYQDGNSIHWGIVDIGKNIIVGSCGYYRGFDNDTGEMGFILKSEFRRKGYMLTAVNLAANYGLMDMGLKKVIAITSNRNIKAKNLLTRAGFEIDRTLTDEDIQYKYC</sequence>
<dbReference type="Proteomes" id="UP000199679">
    <property type="component" value="Chromosome I"/>
</dbReference>
<reference evidence="2 3" key="1">
    <citation type="submission" date="2016-10" db="EMBL/GenBank/DDBJ databases">
        <authorList>
            <person name="de Groot N.N."/>
        </authorList>
    </citation>
    <scope>NUCLEOTIDE SEQUENCE [LARGE SCALE GENOMIC DNA]</scope>
    <source>
        <strain evidence="2 3">MP1X4</strain>
    </source>
</reference>
<organism evidence="2 3">
    <name type="scientific">Mucilaginibacter mallensis</name>
    <dbReference type="NCBI Taxonomy" id="652787"/>
    <lineage>
        <taxon>Bacteria</taxon>
        <taxon>Pseudomonadati</taxon>
        <taxon>Bacteroidota</taxon>
        <taxon>Sphingobacteriia</taxon>
        <taxon>Sphingobacteriales</taxon>
        <taxon>Sphingobacteriaceae</taxon>
        <taxon>Mucilaginibacter</taxon>
    </lineage>
</organism>
<feature type="domain" description="N-acetyltransferase" evidence="1">
    <location>
        <begin position="18"/>
        <end position="164"/>
    </location>
</feature>
<dbReference type="EMBL" id="LT629740">
    <property type="protein sequence ID" value="SDS37680.1"/>
    <property type="molecule type" value="Genomic_DNA"/>
</dbReference>